<reference evidence="1 2" key="1">
    <citation type="submission" date="2019-02" db="EMBL/GenBank/DDBJ databases">
        <title>Deep-cultivation of Planctomycetes and their phenomic and genomic characterization uncovers novel biology.</title>
        <authorList>
            <person name="Wiegand S."/>
            <person name="Jogler M."/>
            <person name="Boedeker C."/>
            <person name="Pinto D."/>
            <person name="Vollmers J."/>
            <person name="Rivas-Marin E."/>
            <person name="Kohn T."/>
            <person name="Peeters S.H."/>
            <person name="Heuer A."/>
            <person name="Rast P."/>
            <person name="Oberbeckmann S."/>
            <person name="Bunk B."/>
            <person name="Jeske O."/>
            <person name="Meyerdierks A."/>
            <person name="Storesund J.E."/>
            <person name="Kallscheuer N."/>
            <person name="Luecker S."/>
            <person name="Lage O.M."/>
            <person name="Pohl T."/>
            <person name="Merkel B.J."/>
            <person name="Hornburger P."/>
            <person name="Mueller R.-W."/>
            <person name="Bruemmer F."/>
            <person name="Labrenz M."/>
            <person name="Spormann A.M."/>
            <person name="Op den Camp H."/>
            <person name="Overmann J."/>
            <person name="Amann R."/>
            <person name="Jetten M.S.M."/>
            <person name="Mascher T."/>
            <person name="Medema M.H."/>
            <person name="Devos D.P."/>
            <person name="Kaster A.-K."/>
            <person name="Ovreas L."/>
            <person name="Rohde M."/>
            <person name="Galperin M.Y."/>
            <person name="Jogler C."/>
        </authorList>
    </citation>
    <scope>NUCLEOTIDE SEQUENCE [LARGE SCALE GENOMIC DNA]</scope>
    <source>
        <strain evidence="1 2">I41</strain>
    </source>
</reference>
<dbReference type="RefSeq" id="WP_145431995.1">
    <property type="nucleotide sequence ID" value="NZ_CP036339.1"/>
</dbReference>
<sequence>MNNTPDSIATTQDQIPADLLRLSEAIHSLPAPYAAQLAPLVDAVMESTKRRRRILTLVQDALSQLRLDMKYLMFDLEATRRERDEYRLKLEE</sequence>
<accession>A0A517TVL8</accession>
<gene>
    <name evidence="1" type="ORF">I41_15970</name>
</gene>
<dbReference type="Proteomes" id="UP000317909">
    <property type="component" value="Chromosome"/>
</dbReference>
<evidence type="ECO:0000313" key="1">
    <source>
        <dbReference type="EMBL" id="QDT72419.1"/>
    </source>
</evidence>
<dbReference type="AlphaFoldDB" id="A0A517TVL8"/>
<dbReference type="KEGG" id="llh:I41_15970"/>
<name>A0A517TVL8_9BACT</name>
<evidence type="ECO:0000313" key="2">
    <source>
        <dbReference type="Proteomes" id="UP000317909"/>
    </source>
</evidence>
<protein>
    <submittedName>
        <fullName evidence="1">Uncharacterized protein</fullName>
    </submittedName>
</protein>
<organism evidence="1 2">
    <name type="scientific">Lacipirellula limnantheis</name>
    <dbReference type="NCBI Taxonomy" id="2528024"/>
    <lineage>
        <taxon>Bacteria</taxon>
        <taxon>Pseudomonadati</taxon>
        <taxon>Planctomycetota</taxon>
        <taxon>Planctomycetia</taxon>
        <taxon>Pirellulales</taxon>
        <taxon>Lacipirellulaceae</taxon>
        <taxon>Lacipirellula</taxon>
    </lineage>
</organism>
<proteinExistence type="predicted"/>
<keyword evidence="2" id="KW-1185">Reference proteome</keyword>
<dbReference type="EMBL" id="CP036339">
    <property type="protein sequence ID" value="QDT72419.1"/>
    <property type="molecule type" value="Genomic_DNA"/>
</dbReference>
<dbReference type="OrthoDB" id="286017at2"/>